<feature type="transmembrane region" description="Helical" evidence="7">
    <location>
        <begin position="144"/>
        <end position="167"/>
    </location>
</feature>
<evidence type="ECO:0000256" key="2">
    <source>
        <dbReference type="ARBA" id="ARBA00008034"/>
    </source>
</evidence>
<dbReference type="GO" id="GO:0055085">
    <property type="term" value="P:transmembrane transport"/>
    <property type="evidence" value="ECO:0007669"/>
    <property type="project" value="InterPro"/>
</dbReference>
<dbReference type="SUPFAM" id="SSF81345">
    <property type="entry name" value="ABC transporter involved in vitamin B12 uptake, BtuC"/>
    <property type="match status" value="1"/>
</dbReference>
<dbReference type="InterPro" id="IPR001626">
    <property type="entry name" value="ABC_TroCD"/>
</dbReference>
<dbReference type="eggNOG" id="COG1108">
    <property type="taxonomic scope" value="Bacteria"/>
</dbReference>
<accession>C4V5K9</accession>
<feature type="transmembrane region" description="Helical" evidence="7">
    <location>
        <begin position="254"/>
        <end position="274"/>
    </location>
</feature>
<keyword evidence="4 7" id="KW-1133">Transmembrane helix</keyword>
<proteinExistence type="inferred from homology"/>
<dbReference type="Proteomes" id="UP000005309">
    <property type="component" value="Unassembled WGS sequence"/>
</dbReference>
<comment type="subcellular location">
    <subcellularLocation>
        <location evidence="6">Cell membrane</location>
        <topology evidence="6">Multi-pass membrane protein</topology>
    </subcellularLocation>
    <subcellularLocation>
        <location evidence="1">Membrane</location>
        <topology evidence="1">Multi-pass membrane protein</topology>
    </subcellularLocation>
</comment>
<dbReference type="AlphaFoldDB" id="C4V5K9"/>
<evidence type="ECO:0000256" key="6">
    <source>
        <dbReference type="RuleBase" id="RU003943"/>
    </source>
</evidence>
<organism evidence="8 9">
    <name type="scientific">Selenomonas flueggei ATCC 43531</name>
    <dbReference type="NCBI Taxonomy" id="638302"/>
    <lineage>
        <taxon>Bacteria</taxon>
        <taxon>Bacillati</taxon>
        <taxon>Bacillota</taxon>
        <taxon>Negativicutes</taxon>
        <taxon>Selenomonadales</taxon>
        <taxon>Selenomonadaceae</taxon>
        <taxon>Selenomonas</taxon>
    </lineage>
</organism>
<keyword evidence="5 7" id="KW-0472">Membrane</keyword>
<comment type="caution">
    <text evidence="8">The sequence shown here is derived from an EMBL/GenBank/DDBJ whole genome shotgun (WGS) entry which is preliminary data.</text>
</comment>
<dbReference type="RefSeq" id="WP_006690931.1">
    <property type="nucleotide sequence ID" value="NZ_GG694008.1"/>
</dbReference>
<reference evidence="8 9" key="1">
    <citation type="submission" date="2009-04" db="EMBL/GenBank/DDBJ databases">
        <authorList>
            <person name="Qin X."/>
            <person name="Bachman B."/>
            <person name="Battles P."/>
            <person name="Bell A."/>
            <person name="Bess C."/>
            <person name="Bickham C."/>
            <person name="Chaboub L."/>
            <person name="Chen D."/>
            <person name="Coyle M."/>
            <person name="Deiros D.R."/>
            <person name="Dinh H."/>
            <person name="Forbes L."/>
            <person name="Fowler G."/>
            <person name="Francisco L."/>
            <person name="Fu Q."/>
            <person name="Gubbala S."/>
            <person name="Hale W."/>
            <person name="Han Y."/>
            <person name="Hemphill L."/>
            <person name="Highlander S.K."/>
            <person name="Hirani K."/>
            <person name="Hogues M."/>
            <person name="Jackson L."/>
            <person name="Jakkamsetti A."/>
            <person name="Javaid M."/>
            <person name="Jiang H."/>
            <person name="Korchina V."/>
            <person name="Kovar C."/>
            <person name="Lara F."/>
            <person name="Lee S."/>
            <person name="Mata R."/>
            <person name="Mathew T."/>
            <person name="Moen C."/>
            <person name="Morales K."/>
            <person name="Munidasa M."/>
            <person name="Nazareth L."/>
            <person name="Ngo R."/>
            <person name="Nguyen L."/>
            <person name="Okwuonu G."/>
            <person name="Ongeri F."/>
            <person name="Patil S."/>
            <person name="Petrosino J."/>
            <person name="Pham C."/>
            <person name="Pham P."/>
            <person name="Pu L.-L."/>
            <person name="Puazo M."/>
            <person name="Raj R."/>
            <person name="Reid J."/>
            <person name="Rouhana J."/>
            <person name="Saada N."/>
            <person name="Shang Y."/>
            <person name="Simmons D."/>
            <person name="Thornton R."/>
            <person name="Warren J."/>
            <person name="Weissenberger G."/>
            <person name="Zhang J."/>
            <person name="Zhang L."/>
            <person name="Zhou C."/>
            <person name="Zhu D."/>
            <person name="Muzny D."/>
            <person name="Worley K."/>
            <person name="Gibbs R."/>
        </authorList>
    </citation>
    <scope>NUCLEOTIDE SEQUENCE [LARGE SCALE GENOMIC DNA]</scope>
    <source>
        <strain evidence="8 9">ATCC 43531</strain>
    </source>
</reference>
<comment type="similarity">
    <text evidence="2 6">Belongs to the ABC-3 integral membrane protein family.</text>
</comment>
<dbReference type="Pfam" id="PF00950">
    <property type="entry name" value="ABC-3"/>
    <property type="match status" value="1"/>
</dbReference>
<feature type="transmembrane region" description="Helical" evidence="7">
    <location>
        <begin position="230"/>
        <end position="248"/>
    </location>
</feature>
<name>C4V5K9_9FIRM</name>
<protein>
    <submittedName>
        <fullName evidence="8">ABC 3 transport family protein</fullName>
    </submittedName>
</protein>
<dbReference type="EMBL" id="ACLA01000031">
    <property type="protein sequence ID" value="EEQ47874.1"/>
    <property type="molecule type" value="Genomic_DNA"/>
</dbReference>
<evidence type="ECO:0000313" key="9">
    <source>
        <dbReference type="Proteomes" id="UP000005309"/>
    </source>
</evidence>
<keyword evidence="9" id="KW-1185">Reference proteome</keyword>
<sequence length="280" mass="29428">MELIYHIMDTLLPFSWTEYTFMKNALLAVLLMTPLFGLLSTMVVSSRMAFFSDSLGHGAFTGIAVGALIGIVSPLTALIIFSIAFALLITYIKYRTAASADTVIGVFSSTAIAVGLMVMSRGGGFSKFSPLLIGDILSITPADLIGLLAVDVLVVLIWALLFNHLLLLSVNPSLAHSRGISVVRIEAAFAALLAVVVAVSIQWVGILIINALLVLPGAAARNVARSVKEYHLIAVLTALTAGIVGLFSAYYLGIAAGAAIVAAAALIFFLSLALRAHAQR</sequence>
<dbReference type="PANTHER" id="PTHR30477">
    <property type="entry name" value="ABC-TRANSPORTER METAL-BINDING PROTEIN"/>
    <property type="match status" value="1"/>
</dbReference>
<dbReference type="PANTHER" id="PTHR30477:SF18">
    <property type="entry name" value="METAL TRANSPORT SYSTEM MEMBRANE PROTEIN CT_417-RELATED"/>
    <property type="match status" value="1"/>
</dbReference>
<dbReference type="OrthoDB" id="9778117at2"/>
<dbReference type="GO" id="GO:0010043">
    <property type="term" value="P:response to zinc ion"/>
    <property type="evidence" value="ECO:0007669"/>
    <property type="project" value="TreeGrafter"/>
</dbReference>
<feature type="transmembrane region" description="Helical" evidence="7">
    <location>
        <begin position="25"/>
        <end position="46"/>
    </location>
</feature>
<evidence type="ECO:0000256" key="5">
    <source>
        <dbReference type="ARBA" id="ARBA00023136"/>
    </source>
</evidence>
<evidence type="ECO:0000256" key="3">
    <source>
        <dbReference type="ARBA" id="ARBA00022692"/>
    </source>
</evidence>
<evidence type="ECO:0000256" key="4">
    <source>
        <dbReference type="ARBA" id="ARBA00022989"/>
    </source>
</evidence>
<keyword evidence="6" id="KW-0813">Transport</keyword>
<dbReference type="STRING" id="638302.HMPREF0908_1803"/>
<gene>
    <name evidence="8" type="ORF">HMPREF0908_1803</name>
</gene>
<keyword evidence="3 6" id="KW-0812">Transmembrane</keyword>
<feature type="transmembrane region" description="Helical" evidence="7">
    <location>
        <begin position="58"/>
        <end position="91"/>
    </location>
</feature>
<evidence type="ECO:0000256" key="1">
    <source>
        <dbReference type="ARBA" id="ARBA00004141"/>
    </source>
</evidence>
<feature type="transmembrane region" description="Helical" evidence="7">
    <location>
        <begin position="103"/>
        <end position="123"/>
    </location>
</feature>
<evidence type="ECO:0000313" key="8">
    <source>
        <dbReference type="EMBL" id="EEQ47874.1"/>
    </source>
</evidence>
<evidence type="ECO:0000256" key="7">
    <source>
        <dbReference type="SAM" id="Phobius"/>
    </source>
</evidence>
<dbReference type="GO" id="GO:0043190">
    <property type="term" value="C:ATP-binding cassette (ABC) transporter complex"/>
    <property type="evidence" value="ECO:0007669"/>
    <property type="project" value="InterPro"/>
</dbReference>
<dbReference type="Gene3D" id="1.10.3470.10">
    <property type="entry name" value="ABC transporter involved in vitamin B12 uptake, BtuC"/>
    <property type="match status" value="1"/>
</dbReference>
<feature type="transmembrane region" description="Helical" evidence="7">
    <location>
        <begin position="187"/>
        <end position="218"/>
    </location>
</feature>
<dbReference type="HOGENOM" id="CLU_028808_3_2_9"/>
<dbReference type="InterPro" id="IPR037294">
    <property type="entry name" value="ABC_BtuC-like"/>
</dbReference>